<reference evidence="1 2" key="1">
    <citation type="journal article" date="2023" name="Elife">
        <title>Identification of key yeast species and microbe-microbe interactions impacting larval growth of Drosophila in the wild.</title>
        <authorList>
            <person name="Mure A."/>
            <person name="Sugiura Y."/>
            <person name="Maeda R."/>
            <person name="Honda K."/>
            <person name="Sakurai N."/>
            <person name="Takahashi Y."/>
            <person name="Watada M."/>
            <person name="Katoh T."/>
            <person name="Gotoh A."/>
            <person name="Gotoh Y."/>
            <person name="Taniguchi I."/>
            <person name="Nakamura K."/>
            <person name="Hayashi T."/>
            <person name="Katayama T."/>
            <person name="Uemura T."/>
            <person name="Hattori Y."/>
        </authorList>
    </citation>
    <scope>NUCLEOTIDE SEQUENCE [LARGE SCALE GENOMIC DNA]</scope>
    <source>
        <strain evidence="1 2">SC-9</strain>
    </source>
</reference>
<evidence type="ECO:0000313" key="1">
    <source>
        <dbReference type="EMBL" id="GMM33889.1"/>
    </source>
</evidence>
<proteinExistence type="predicted"/>
<name>A0AAV5QGU6_9ASCO</name>
<sequence>MSVDLDNSKESITVSLLADSIPVESSAASSGYDVGSTSSLNAGVETALKSKKITTMNIANDNKKNGNSEIKSTAKSESDFLSIDDLKSMKLMISEIPKISGNNSSLKKFKLEIEESINKLKSASLTTSNNFPTFDWEKIGKIYDEIFEDYGREMESIDMEFKELEHERSMWIKAALYIDDRKALQRIQQRAEWMDQKESQVNYNRQQLINSVGIIKNAICGLQTVEKK</sequence>
<dbReference type="RefSeq" id="XP_064850889.1">
    <property type="nucleotide sequence ID" value="XM_064994817.1"/>
</dbReference>
<comment type="caution">
    <text evidence="1">The sequence shown here is derived from an EMBL/GenBank/DDBJ whole genome shotgun (WGS) entry which is preliminary data.</text>
</comment>
<protein>
    <submittedName>
        <fullName evidence="1">Uncharacterized protein</fullName>
    </submittedName>
</protein>
<evidence type="ECO:0000313" key="2">
    <source>
        <dbReference type="Proteomes" id="UP001360560"/>
    </source>
</evidence>
<dbReference type="EMBL" id="BTFZ01000002">
    <property type="protein sequence ID" value="GMM33889.1"/>
    <property type="molecule type" value="Genomic_DNA"/>
</dbReference>
<organism evidence="1 2">
    <name type="scientific">Saccharomycopsis crataegensis</name>
    <dbReference type="NCBI Taxonomy" id="43959"/>
    <lineage>
        <taxon>Eukaryota</taxon>
        <taxon>Fungi</taxon>
        <taxon>Dikarya</taxon>
        <taxon>Ascomycota</taxon>
        <taxon>Saccharomycotina</taxon>
        <taxon>Saccharomycetes</taxon>
        <taxon>Saccharomycopsidaceae</taxon>
        <taxon>Saccharomycopsis</taxon>
    </lineage>
</organism>
<dbReference type="GeneID" id="90071868"/>
<dbReference type="AlphaFoldDB" id="A0AAV5QGU6"/>
<gene>
    <name evidence="1" type="ORF">DASC09_012140</name>
</gene>
<keyword evidence="2" id="KW-1185">Reference proteome</keyword>
<dbReference type="Proteomes" id="UP001360560">
    <property type="component" value="Unassembled WGS sequence"/>
</dbReference>
<accession>A0AAV5QGU6</accession>